<accession>A0A8H6C0F0</accession>
<dbReference type="InterPro" id="IPR016024">
    <property type="entry name" value="ARM-type_fold"/>
</dbReference>
<evidence type="ECO:0000256" key="5">
    <source>
        <dbReference type="SAM" id="MobiDB-lite"/>
    </source>
</evidence>
<evidence type="ECO:0000256" key="3">
    <source>
        <dbReference type="ARBA" id="ARBA00009502"/>
    </source>
</evidence>
<feature type="region of interest" description="Disordered" evidence="5">
    <location>
        <begin position="276"/>
        <end position="297"/>
    </location>
</feature>
<evidence type="ECO:0000256" key="4">
    <source>
        <dbReference type="ARBA" id="ARBA00023242"/>
    </source>
</evidence>
<proteinExistence type="inferred from homology"/>
<evidence type="ECO:0000313" key="7">
    <source>
        <dbReference type="Proteomes" id="UP000536275"/>
    </source>
</evidence>
<dbReference type="Gene3D" id="1.10.1620.20">
    <property type="entry name" value="ATP synthase, F1 complex, epsilon subunit superfamily, mitochondrial"/>
    <property type="match status" value="1"/>
</dbReference>
<dbReference type="InterPro" id="IPR036742">
    <property type="entry name" value="ATP_synth_F1_esu_sf_mt"/>
</dbReference>
<dbReference type="GO" id="GO:0000182">
    <property type="term" value="F:rDNA binding"/>
    <property type="evidence" value="ECO:0007669"/>
    <property type="project" value="TreeGrafter"/>
</dbReference>
<comment type="subcellular location">
    <subcellularLocation>
        <location evidence="1">Nucleus</location>
    </subcellularLocation>
</comment>
<dbReference type="EMBL" id="JABWAD010000022">
    <property type="protein sequence ID" value="KAF6070795.1"/>
    <property type="molecule type" value="Genomic_DNA"/>
</dbReference>
<dbReference type="SUPFAM" id="SSF48690">
    <property type="entry name" value="Epsilon subunit of mitochondrial F1F0-ATP synthase"/>
    <property type="match status" value="1"/>
</dbReference>
<dbReference type="GO" id="GO:0046933">
    <property type="term" value="F:proton-transporting ATP synthase activity, rotational mechanism"/>
    <property type="evidence" value="ECO:0007669"/>
    <property type="project" value="InterPro"/>
</dbReference>
<evidence type="ECO:0000256" key="2">
    <source>
        <dbReference type="ARBA" id="ARBA00006809"/>
    </source>
</evidence>
<dbReference type="Pfam" id="PF04931">
    <property type="entry name" value="DNA_pol_phi"/>
    <property type="match status" value="1"/>
</dbReference>
<evidence type="ECO:0000256" key="1">
    <source>
        <dbReference type="ARBA" id="ARBA00004123"/>
    </source>
</evidence>
<dbReference type="InterPro" id="IPR006721">
    <property type="entry name" value="ATP_synth_F1_esu_mt"/>
</dbReference>
<organism evidence="6 7">
    <name type="scientific">Candida albicans</name>
    <name type="common">Yeast</name>
    <dbReference type="NCBI Taxonomy" id="5476"/>
    <lineage>
        <taxon>Eukaryota</taxon>
        <taxon>Fungi</taxon>
        <taxon>Dikarya</taxon>
        <taxon>Ascomycota</taxon>
        <taxon>Saccharomycotina</taxon>
        <taxon>Pichiomycetes</taxon>
        <taxon>Debaryomycetaceae</taxon>
        <taxon>Candida/Lodderomyces clade</taxon>
        <taxon>Candida</taxon>
    </lineage>
</organism>
<dbReference type="GO" id="GO:0005730">
    <property type="term" value="C:nucleolus"/>
    <property type="evidence" value="ECO:0007669"/>
    <property type="project" value="InterPro"/>
</dbReference>
<protein>
    <submittedName>
        <fullName evidence="6">DNA polymerase phi family protein</fullName>
    </submittedName>
</protein>
<comment type="caution">
    <text evidence="6">The sequence shown here is derived from an EMBL/GenBank/DDBJ whole genome shotgun (WGS) entry which is preliminary data.</text>
</comment>
<dbReference type="GO" id="GO:0006355">
    <property type="term" value="P:regulation of DNA-templated transcription"/>
    <property type="evidence" value="ECO:0007669"/>
    <property type="project" value="InterPro"/>
</dbReference>
<dbReference type="InterPro" id="IPR007015">
    <property type="entry name" value="DNA_pol_V/MYBBP1A"/>
</dbReference>
<dbReference type="GO" id="GO:0045259">
    <property type="term" value="C:proton-transporting ATP synthase complex"/>
    <property type="evidence" value="ECO:0007669"/>
    <property type="project" value="InterPro"/>
</dbReference>
<reference evidence="6 7" key="1">
    <citation type="submission" date="2020-03" db="EMBL/GenBank/DDBJ databases">
        <title>FDA dAtabase for Regulatory Grade micrObial Sequences (FDA-ARGOS): Supporting development and validation of Infectious Disease Dx tests.</title>
        <authorList>
            <person name="Campos J."/>
            <person name="Goldberg B."/>
            <person name="Tallon L."/>
            <person name="Sadzewicz L."/>
            <person name="Vavikolanu K."/>
            <person name="Mehta A."/>
            <person name="Aluvathingal J."/>
            <person name="Nadendla S."/>
            <person name="Nandy P."/>
            <person name="Geyer C."/>
            <person name="Yan Y."/>
            <person name="Sichtig H."/>
        </authorList>
    </citation>
    <scope>NUCLEOTIDE SEQUENCE [LARGE SCALE GENOMIC DNA]</scope>
    <source>
        <strain evidence="6 7">FDAARGOS_656</strain>
    </source>
</reference>
<dbReference type="PANTHER" id="PTHR13213">
    <property type="entry name" value="MYB-BINDING PROTEIN 1A FAMILY MEMBER"/>
    <property type="match status" value="1"/>
</dbReference>
<dbReference type="AlphaFoldDB" id="A0A8H6C0F0"/>
<gene>
    <name evidence="6" type="ORF">FOB64_001872</name>
</gene>
<dbReference type="Pfam" id="PF04627">
    <property type="entry name" value="ATP-synt_Eps"/>
    <property type="match status" value="1"/>
</dbReference>
<dbReference type="Proteomes" id="UP000536275">
    <property type="component" value="Unassembled WGS sequence"/>
</dbReference>
<dbReference type="SUPFAM" id="SSF48371">
    <property type="entry name" value="ARM repeat"/>
    <property type="match status" value="1"/>
</dbReference>
<sequence length="1082" mass="124260">MAVSRDHYFKLGSELPKERLNAATSLISELVAADNEEEWSYALNRLLKGILTTRQSAKFGFSMALTEVVNELNNRGTLTVGKYLDLLVETTKLTSSMKGKEQRAVLFGRLFGLQVLINSQIIILKSEPEDMLQFVEILMELSNFKNWIRETGIFTLIQFIKLLDNSNVEYSKKIYIKILNMVNNLGLNLSTEGLAIYLSIPQSAQLSQNVSNMKANWKNGDPFYKGNLPILAKVLKDVEKNQQKSSWNSRLPFVWDLIVAKFNQVADDSNVEDEMQDSLVTSKKRKKTTSPKHNNKRAKIEPEYISLKEFWKVVVDETLFSEKSSNERKYWGFEIFTKFVTSLETTSSVQYLFTPNFMRCLINQHASSTRMLYKIAQQTLKTLVKTIRETKPELGPIVLSCLLDESKGGCWNFDLISKSHTIDEILQIKTNVNQYINILLENFTIKLQTQTTLDDTSNNNKNSNDNILKWYLDKIVSLIKHNNNNQHKLSDTILESILTKLLQYSFFDTNDIKISKFLQSICKEKFNSILSEIITLKLSHRNYKTWSTFCYKIIDKLSQDPENKCLVEFDDEISIVKQETEELLSTIIELNTKSSDKLYIFELMFSMCLIQLYMEDEETIQVINELKLVFENQFTTANKDDNEEDDNKVDDNLVLTEIVLSFISRKSTLFKKLSVLVWENFLCQVDEIGKLRVNEACFKLLFDVLEAKENKQGQEKLFEGDGEFQESDGDEEDEEEDEEAEEAEDNNENDSSSDIDSDSDNDSDNVSELDNNEDTITEIDKQTNLKLAQALGIPTKESGEVKFDELDDLSSDDDYESDSMDDEQMMAMDDQLSKIFKQRQDTITNLATGNKRKLEVLEAKENMIFFKNRVLDLLETFNKVAVNSHFNLAFIEPLINLMNLTLDKNLGVKAHKLLKNKISKTKIDSEELKKYYNDDPLEYYHQLINLIEELQTKANTTQPSNQSVVQSYNQSCIIIAKNLLNLDESNMQAIVDIYCNSLKQWCLQSESKLQPSLFFDFINWVNSKKTGVSLNKALAIAAQTLRNSLKPEFKAAAEKRGFVEAKVITFKDGKQGEPVALKPTDN</sequence>
<feature type="compositionally biased region" description="Basic residues" evidence="5">
    <location>
        <begin position="282"/>
        <end position="297"/>
    </location>
</feature>
<feature type="region of interest" description="Disordered" evidence="5">
    <location>
        <begin position="713"/>
        <end position="777"/>
    </location>
</feature>
<evidence type="ECO:0000313" key="6">
    <source>
        <dbReference type="EMBL" id="KAF6070795.1"/>
    </source>
</evidence>
<dbReference type="GO" id="GO:0005743">
    <property type="term" value="C:mitochondrial inner membrane"/>
    <property type="evidence" value="ECO:0007669"/>
    <property type="project" value="InterPro"/>
</dbReference>
<keyword evidence="4" id="KW-0539">Nucleus</keyword>
<feature type="compositionally biased region" description="Acidic residues" evidence="5">
    <location>
        <begin position="720"/>
        <end position="777"/>
    </location>
</feature>
<dbReference type="PANTHER" id="PTHR13213:SF2">
    <property type="entry name" value="MYB-BINDING PROTEIN 1A"/>
    <property type="match status" value="1"/>
</dbReference>
<name>A0A8H6C0F0_CANAX</name>
<comment type="similarity">
    <text evidence="3">Belongs to the eukaryotic ATPase epsilon family.</text>
</comment>
<comment type="similarity">
    <text evidence="2">Belongs to the MYBBP1A family.</text>
</comment>